<protein>
    <recommendedName>
        <fullName evidence="6">Superkiller protein 3</fullName>
    </recommendedName>
</protein>
<dbReference type="InterPro" id="IPR011990">
    <property type="entry name" value="TPR-like_helical_dom_sf"/>
</dbReference>
<dbReference type="GO" id="GO:0055087">
    <property type="term" value="C:Ski complex"/>
    <property type="evidence" value="ECO:0007669"/>
    <property type="project" value="EnsemblFungi"/>
</dbReference>
<proteinExistence type="predicted"/>
<organism evidence="4 5">
    <name type="scientific">Tetrapisispora phaffii (strain ATCC 24235 / CBS 4417 / NBRC 1672 / NRRL Y-8282 / UCD 70-5)</name>
    <name type="common">Yeast</name>
    <name type="synonym">Fabospora phaffii</name>
    <dbReference type="NCBI Taxonomy" id="1071381"/>
    <lineage>
        <taxon>Eukaryota</taxon>
        <taxon>Fungi</taxon>
        <taxon>Dikarya</taxon>
        <taxon>Ascomycota</taxon>
        <taxon>Saccharomycotina</taxon>
        <taxon>Saccharomycetes</taxon>
        <taxon>Saccharomycetales</taxon>
        <taxon>Saccharomycetaceae</taxon>
        <taxon>Tetrapisispora</taxon>
    </lineage>
</organism>
<evidence type="ECO:0000313" key="4">
    <source>
        <dbReference type="EMBL" id="CCE63862.1"/>
    </source>
</evidence>
<keyword evidence="1" id="KW-0677">Repeat</keyword>
<dbReference type="Proteomes" id="UP000005666">
    <property type="component" value="Chromosome 7"/>
</dbReference>
<dbReference type="PANTHER" id="PTHR15704">
    <property type="entry name" value="SUPERKILLER 3 PROTEIN-RELATED"/>
    <property type="match status" value="1"/>
</dbReference>
<dbReference type="PROSITE" id="PS50005">
    <property type="entry name" value="TPR"/>
    <property type="match status" value="1"/>
</dbReference>
<keyword evidence="5" id="KW-1185">Reference proteome</keyword>
<dbReference type="GO" id="GO:0070478">
    <property type="term" value="P:nuclear-transcribed mRNA catabolic process, 3'-5' exonucleolytic nonsense-mediated decay"/>
    <property type="evidence" value="ECO:0007669"/>
    <property type="project" value="EnsemblFungi"/>
</dbReference>
<dbReference type="OMA" id="CQWELDP"/>
<dbReference type="OrthoDB" id="421075at2759"/>
<dbReference type="HOGENOM" id="CLU_001688_0_0_1"/>
<dbReference type="STRING" id="1071381.G8BVD4"/>
<dbReference type="SUPFAM" id="SSF48452">
    <property type="entry name" value="TPR-like"/>
    <property type="match status" value="5"/>
</dbReference>
<accession>G8BVD4</accession>
<dbReference type="InterPro" id="IPR039226">
    <property type="entry name" value="Ski3/TTC37"/>
</dbReference>
<dbReference type="GO" id="GO:0070481">
    <property type="term" value="P:nuclear-transcribed mRNA catabolic process, non-stop decay"/>
    <property type="evidence" value="ECO:0007669"/>
    <property type="project" value="EnsemblFungi"/>
</dbReference>
<evidence type="ECO:0000256" key="2">
    <source>
        <dbReference type="ARBA" id="ARBA00022803"/>
    </source>
</evidence>
<evidence type="ECO:0000313" key="5">
    <source>
        <dbReference type="Proteomes" id="UP000005666"/>
    </source>
</evidence>
<dbReference type="eggNOG" id="KOG1127">
    <property type="taxonomic scope" value="Eukaryota"/>
</dbReference>
<dbReference type="RefSeq" id="XP_003686296.1">
    <property type="nucleotide sequence ID" value="XM_003686248.1"/>
</dbReference>
<dbReference type="Gene3D" id="1.25.40.10">
    <property type="entry name" value="Tetratricopeptide repeat domain"/>
    <property type="match status" value="4"/>
</dbReference>
<evidence type="ECO:0000256" key="3">
    <source>
        <dbReference type="PROSITE-ProRule" id="PRU00339"/>
    </source>
</evidence>
<dbReference type="Pfam" id="PF13181">
    <property type="entry name" value="TPR_8"/>
    <property type="match status" value="1"/>
</dbReference>
<dbReference type="SMART" id="SM00028">
    <property type="entry name" value="TPR"/>
    <property type="match status" value="11"/>
</dbReference>
<dbReference type="InterPro" id="IPR040962">
    <property type="entry name" value="TPR_22"/>
</dbReference>
<feature type="repeat" description="TPR" evidence="3">
    <location>
        <begin position="732"/>
        <end position="765"/>
    </location>
</feature>
<sequence length="1430" mass="163552">MDNKSENLNATKLKQLLKEAKSEVARGDYEEAIDICKQTLKLDKHNYFAYVFLGKSYSCLDSGDISKNIENAISAYREAIDSIPSNLLAWKGLFKLFEERQTMIFPHIIPLEMYFTLCDQYSDLLQEQQQSLVELIHNIRMLRKAVPDIEYMFLQTMRPGVPLAEKIGRHLIKPQDCLKELLSLTLTTEQSEVSKIVSRERLKLSANDPDYQIKINQLAWEVYKNSKCDEYFNQLVNITDNDEERNELEIKWLDHRITVLHSMPADTKHTLYGIIKTMVEDLVLVDTSSVRAWKLYFEWQDYQDLNSLDSKLVLRFFKKFPNEPLAVILYSWLFSFFSKYDTTSFNITDSNDKKVNESRSNDKELADNDFNREELTNEEDIEELKEMLEQDEDSPILLESDILTSLIEYIPKAQTSALAHRIVSQYYILSREYEAALPYIKTGTSLVANSIKSLGATLPNSKLAFTLNLATVYTYFDFKRNYKTALALYEKILTVEPHNASAKLGKGLIFIEMENWKEANNLLLDVRKEFSENMEIVSALGWTYTNLHQYDEAIDILNTALKNMKGTDILSIELHTMTLWRLAKTYLSIQEAKEIENTSKDLSLVNLAYQLLIKSLKLLETFSLSFSTLGHIYTEYYNDEQRAFGCYYKAFELNSGDIIAAEYIIRKYTNAENWSAAHAIAEALVQSDGAKKYLKSLSWPYRVVGISHLERQQEAESIEWFQSALRIDKEDIESWVGLGQAYVGCGRIEASIKVFEKAIELDSNHLYAKLFLAESLSNIGEYEDSILLLKELTLSSLDQEVFHATYASTLTNYATDLYNRGFLTKSIKVSVEAIDSIYHLFVDLQTHPQIAWISLFSSLQLFISVQSKIEELPIETLVSIFETVKNLQIEELDAIDKINLESILSSTDDDNITIACKFLVLSSKCAFTSGTNSETSATVKSSLWHNIGVSELVSLLMLRLPESRDAAIFSFKKAIEYQSNSTKSWIALGISTMDINWRVSQHCFIKSIALSPKDTEVWFNLSLLALKAKDLDFARQVLARTQSIAPQESSPWLGMALLLEKEGNTQESINMFSHAYILANGRSKVAQLLYAKNTLQNQIGYSKTENNLDSLEELSTAAYALEQYLKKSPNDAYALQSSLLVLERLHQYLYADKLASRLSEILEKRFEKTQDEKELYNFAIIKSQISRIQLGLGNYETSIDNANLSQGIIQEYDSSLALSCQISNNICLGLAYYFLDDYDKTLEHFQILTKLSEDSKYLVILVSKVLYDIGSEESKMIALDELTEYIAINGNELLVTLTIAAISLLENHVDILETILQDLQNISLSEKIKDTHLSLQFLILNLVKKLERTSSSSELPLFQQTAFFFPNNDRSWKNLSEKISLRVASEGQNKLTAEQLSEKYSEMSNLRNIQRSLFLTPWSAKSLKSLNECF</sequence>
<gene>
    <name evidence="4" type="primary">TPHA0G00240</name>
    <name evidence="4" type="ordered locus">TPHA_0G00240</name>
</gene>
<dbReference type="InterPro" id="IPR019734">
    <property type="entry name" value="TPR_rpt"/>
</dbReference>
<dbReference type="EMBL" id="HE612862">
    <property type="protein sequence ID" value="CCE63862.1"/>
    <property type="molecule type" value="Genomic_DNA"/>
</dbReference>
<dbReference type="PANTHER" id="PTHR15704:SF7">
    <property type="entry name" value="SUPERKILLER COMPLEX PROTEIN 3"/>
    <property type="match status" value="1"/>
</dbReference>
<evidence type="ECO:0000256" key="1">
    <source>
        <dbReference type="ARBA" id="ARBA00022737"/>
    </source>
</evidence>
<dbReference type="Pfam" id="PF18833">
    <property type="entry name" value="TPR_22"/>
    <property type="match status" value="1"/>
</dbReference>
<name>G8BVD4_TETPH</name>
<dbReference type="Pfam" id="PF12895">
    <property type="entry name" value="ANAPC3"/>
    <property type="match status" value="1"/>
</dbReference>
<dbReference type="GeneID" id="11533530"/>
<evidence type="ECO:0008006" key="6">
    <source>
        <dbReference type="Google" id="ProtNLM"/>
    </source>
</evidence>
<dbReference type="KEGG" id="tpf:TPHA_0G00240"/>
<keyword evidence="2 3" id="KW-0802">TPR repeat</keyword>
<reference evidence="4 5" key="1">
    <citation type="journal article" date="2011" name="Proc. Natl. Acad. Sci. U.S.A.">
        <title>Evolutionary erosion of yeast sex chromosomes by mating-type switching accidents.</title>
        <authorList>
            <person name="Gordon J.L."/>
            <person name="Armisen D."/>
            <person name="Proux-Wera E."/>
            <person name="Oheigeartaigh S.S."/>
            <person name="Byrne K.P."/>
            <person name="Wolfe K.H."/>
        </authorList>
    </citation>
    <scope>NUCLEOTIDE SEQUENCE [LARGE SCALE GENOMIC DNA]</scope>
    <source>
        <strain evidence="5">ATCC 24235 / CBS 4417 / NBRC 1672 / NRRL Y-8282 / UCD 70-5</strain>
    </source>
</reference>